<protein>
    <submittedName>
        <fullName evidence="2">Outer membrane protein assembly factor BamB</fullName>
    </submittedName>
</protein>
<gene>
    <name evidence="2" type="ORF">FHR92_002500</name>
</gene>
<dbReference type="InterPro" id="IPR015943">
    <property type="entry name" value="WD40/YVTN_repeat-like_dom_sf"/>
</dbReference>
<dbReference type="PANTHER" id="PTHR34512:SF30">
    <property type="entry name" value="OUTER MEMBRANE PROTEIN ASSEMBLY FACTOR BAMB"/>
    <property type="match status" value="1"/>
</dbReference>
<evidence type="ECO:0000313" key="3">
    <source>
        <dbReference type="Proteomes" id="UP000567067"/>
    </source>
</evidence>
<organism evidence="2 3">
    <name type="scientific">Fontibacillus solani</name>
    <dbReference type="NCBI Taxonomy" id="1572857"/>
    <lineage>
        <taxon>Bacteria</taxon>
        <taxon>Bacillati</taxon>
        <taxon>Bacillota</taxon>
        <taxon>Bacilli</taxon>
        <taxon>Bacillales</taxon>
        <taxon>Paenibacillaceae</taxon>
        <taxon>Fontibacillus</taxon>
    </lineage>
</organism>
<dbReference type="Proteomes" id="UP000567067">
    <property type="component" value="Unassembled WGS sequence"/>
</dbReference>
<dbReference type="SMART" id="SM00564">
    <property type="entry name" value="PQQ"/>
    <property type="match status" value="7"/>
</dbReference>
<name>A0A7W3XRY3_9BACL</name>
<dbReference type="Gene3D" id="2.130.10.10">
    <property type="entry name" value="YVTN repeat-like/Quinoprotein amine dehydrogenase"/>
    <property type="match status" value="2"/>
</dbReference>
<feature type="domain" description="Pyrrolo-quinoline quinone repeat" evidence="1">
    <location>
        <begin position="46"/>
        <end position="208"/>
    </location>
</feature>
<dbReference type="PANTHER" id="PTHR34512">
    <property type="entry name" value="CELL SURFACE PROTEIN"/>
    <property type="match status" value="1"/>
</dbReference>
<dbReference type="SUPFAM" id="SSF50998">
    <property type="entry name" value="Quinoprotein alcohol dehydrogenase-like"/>
    <property type="match status" value="2"/>
</dbReference>
<dbReference type="InterPro" id="IPR002372">
    <property type="entry name" value="PQQ_rpt_dom"/>
</dbReference>
<dbReference type="AlphaFoldDB" id="A0A7W3XRY3"/>
<accession>A0A7W3XRY3</accession>
<dbReference type="EMBL" id="JACJIP010000014">
    <property type="protein sequence ID" value="MBA9086028.1"/>
    <property type="molecule type" value="Genomic_DNA"/>
</dbReference>
<evidence type="ECO:0000259" key="1">
    <source>
        <dbReference type="Pfam" id="PF13360"/>
    </source>
</evidence>
<comment type="caution">
    <text evidence="2">The sequence shown here is derived from an EMBL/GenBank/DDBJ whole genome shotgun (WGS) entry which is preliminary data.</text>
</comment>
<reference evidence="2 3" key="1">
    <citation type="submission" date="2020-08" db="EMBL/GenBank/DDBJ databases">
        <title>Genomic Encyclopedia of Type Strains, Phase III (KMG-III): the genomes of soil and plant-associated and newly described type strains.</title>
        <authorList>
            <person name="Whitman W."/>
        </authorList>
    </citation>
    <scope>NUCLEOTIDE SEQUENCE [LARGE SCALE GENOMIC DNA]</scope>
    <source>
        <strain evidence="2 3">CECT 8693</strain>
    </source>
</reference>
<keyword evidence="3" id="KW-1185">Reference proteome</keyword>
<feature type="domain" description="Pyrrolo-quinoline quinone repeat" evidence="1">
    <location>
        <begin position="222"/>
        <end position="322"/>
    </location>
</feature>
<evidence type="ECO:0000313" key="2">
    <source>
        <dbReference type="EMBL" id="MBA9086028.1"/>
    </source>
</evidence>
<dbReference type="RefSeq" id="WP_182535923.1">
    <property type="nucleotide sequence ID" value="NZ_JACJIP010000014.1"/>
</dbReference>
<dbReference type="Pfam" id="PF13360">
    <property type="entry name" value="PQQ_2"/>
    <property type="match status" value="2"/>
</dbReference>
<dbReference type="Gene3D" id="2.40.10.480">
    <property type="match status" value="1"/>
</dbReference>
<dbReference type="InterPro" id="IPR018391">
    <property type="entry name" value="PQQ_b-propeller_rpt"/>
</dbReference>
<proteinExistence type="predicted"/>
<sequence length="396" mass="43650">MSMKQWSSKSSMGYSQRNQSDASMFRGDLKHTGWYDTEGPREFHQVKWRFQTNDRIRSSPVIAKQTVYFGSDDHNFYAVNTITGELKWSYQTEGAIKSSAAIANETVYFLSGDEKLYALNADDGALKWSYTTEEKDDPRDPVDYWQSSPAVADGIVYFGAGEGSFYALHADHGELVWKKKLSLCGYENEGLVPILHSSPAVDEGVIYMGLSGYDLSAQKEPGHVVALDAKSGEQIWMSPLVSAVDGSVVVDDNTLYFGTRNGGLYAIDKRTGQVVWHSDIAPYLLGSLALVGDTLFSGSSDSHMFVSLDKATGGKKWMFPTLNAIHASPSTDGRTVYFALGNHYTEENHGLIYAVDAETGEQLWTYQTEGNIYSSPALDHGVVIIGSDDGYLYAIE</sequence>
<dbReference type="InterPro" id="IPR011047">
    <property type="entry name" value="Quinoprotein_ADH-like_sf"/>
</dbReference>